<dbReference type="KEGG" id="clec:106664837"/>
<evidence type="ECO:0000256" key="1">
    <source>
        <dbReference type="ARBA" id="ARBA00022729"/>
    </source>
</evidence>
<accession>A0A8I6RJR5</accession>
<dbReference type="InterPro" id="IPR036846">
    <property type="entry name" value="GM2-AP_sf"/>
</dbReference>
<keyword evidence="1" id="KW-0732">Signal</keyword>
<name>A0A8I6RJR5_CIMLE</name>
<sequence length="211" mass="23652">MDPSHLKAHQALIAFSPTERLNFRIMDSRIFTLALFLHMASRSIASFAGPYDIVPLELGKCTTSTCQSPKFIFNNYKLRKLDRSSYVYSGVLNSSIPLSDEIKLAADISTWGNGGWKPNFYYLELGGLCSGMEKYLPKFKKEIFAQMNQSCPAPEGVYNFENLSFVQESQLMSTLPYGKYKIVMKGTDSDGNCLVCVIFVCDCIPKGKKKS</sequence>
<dbReference type="Proteomes" id="UP000494040">
    <property type="component" value="Unassembled WGS sequence"/>
</dbReference>
<proteinExistence type="predicted"/>
<dbReference type="Gene3D" id="2.70.220.10">
    <property type="entry name" value="Ganglioside GM2 activator"/>
    <property type="match status" value="1"/>
</dbReference>
<dbReference type="OMA" id="DSEIFFC"/>
<dbReference type="AlphaFoldDB" id="A0A8I6RJR5"/>
<keyword evidence="3" id="KW-1185">Reference proteome</keyword>
<dbReference type="PANTHER" id="PTHR21112:SF0">
    <property type="entry name" value="CHEMOSENSORY PROTEIN A 29A-RELATED"/>
    <property type="match status" value="1"/>
</dbReference>
<reference evidence="2" key="1">
    <citation type="submission" date="2022-01" db="UniProtKB">
        <authorList>
            <consortium name="EnsemblMetazoa"/>
        </authorList>
    </citation>
    <scope>IDENTIFICATION</scope>
</reference>
<dbReference type="RefSeq" id="XP_014246342.1">
    <property type="nucleotide sequence ID" value="XM_014390856.2"/>
</dbReference>
<evidence type="ECO:0000313" key="2">
    <source>
        <dbReference type="EnsemblMetazoa" id="XP_014246342.1"/>
    </source>
</evidence>
<dbReference type="PANTHER" id="PTHR21112">
    <property type="entry name" value="CHEMOSENSORY PROTEIN A 29A-RELATED"/>
    <property type="match status" value="1"/>
</dbReference>
<protein>
    <recommendedName>
        <fullName evidence="4">MD-2-related lipid-recognition domain-containing protein</fullName>
    </recommendedName>
</protein>
<dbReference type="GeneID" id="106664837"/>
<evidence type="ECO:0008006" key="4">
    <source>
        <dbReference type="Google" id="ProtNLM"/>
    </source>
</evidence>
<organism evidence="2 3">
    <name type="scientific">Cimex lectularius</name>
    <name type="common">Bed bug</name>
    <name type="synonym">Acanthia lectularia</name>
    <dbReference type="NCBI Taxonomy" id="79782"/>
    <lineage>
        <taxon>Eukaryota</taxon>
        <taxon>Metazoa</taxon>
        <taxon>Ecdysozoa</taxon>
        <taxon>Arthropoda</taxon>
        <taxon>Hexapoda</taxon>
        <taxon>Insecta</taxon>
        <taxon>Pterygota</taxon>
        <taxon>Neoptera</taxon>
        <taxon>Paraneoptera</taxon>
        <taxon>Hemiptera</taxon>
        <taxon>Heteroptera</taxon>
        <taxon>Panheteroptera</taxon>
        <taxon>Cimicomorpha</taxon>
        <taxon>Cimicidae</taxon>
        <taxon>Cimex</taxon>
    </lineage>
</organism>
<dbReference type="OrthoDB" id="6631181at2759"/>
<dbReference type="EnsemblMetazoa" id="XM_014390856.2">
    <property type="protein sequence ID" value="XP_014246342.1"/>
    <property type="gene ID" value="LOC106664837"/>
</dbReference>
<evidence type="ECO:0000313" key="3">
    <source>
        <dbReference type="Proteomes" id="UP000494040"/>
    </source>
</evidence>